<dbReference type="OrthoDB" id="9805728at2"/>
<proteinExistence type="predicted"/>
<dbReference type="InterPro" id="IPR001279">
    <property type="entry name" value="Metallo-B-lactamas"/>
</dbReference>
<name>A0A4R9KDM7_9LEPT</name>
<keyword evidence="2" id="KW-0378">Hydrolase</keyword>
<dbReference type="GO" id="GO:0005737">
    <property type="term" value="C:cytoplasm"/>
    <property type="evidence" value="ECO:0007669"/>
    <property type="project" value="TreeGrafter"/>
</dbReference>
<dbReference type="AlphaFoldDB" id="A0A4R9KDM7"/>
<evidence type="ECO:0000259" key="1">
    <source>
        <dbReference type="Pfam" id="PF12706"/>
    </source>
</evidence>
<dbReference type="PANTHER" id="PTHR15032">
    <property type="entry name" value="N-ACYL-PHOSPHATIDYLETHANOLAMINE-HYDROLYZING PHOSPHOLIPASE D"/>
    <property type="match status" value="1"/>
</dbReference>
<feature type="domain" description="Metallo-beta-lactamase" evidence="1">
    <location>
        <begin position="61"/>
        <end position="251"/>
    </location>
</feature>
<dbReference type="SUPFAM" id="SSF56281">
    <property type="entry name" value="Metallo-hydrolase/oxidoreductase"/>
    <property type="match status" value="1"/>
</dbReference>
<dbReference type="GO" id="GO:0016787">
    <property type="term" value="F:hydrolase activity"/>
    <property type="evidence" value="ECO:0007669"/>
    <property type="project" value="UniProtKB-KW"/>
</dbReference>
<dbReference type="Gene3D" id="3.60.15.10">
    <property type="entry name" value="Ribonuclease Z/Hydroxyacylglutathione hydrolase-like"/>
    <property type="match status" value="1"/>
</dbReference>
<keyword evidence="3" id="KW-1185">Reference proteome</keyword>
<accession>A0A4R9KDM7</accession>
<evidence type="ECO:0000313" key="3">
    <source>
        <dbReference type="Proteomes" id="UP000297693"/>
    </source>
</evidence>
<organism evidence="2 3">
    <name type="scientific">Leptospira ognonensis</name>
    <dbReference type="NCBI Taxonomy" id="2484945"/>
    <lineage>
        <taxon>Bacteria</taxon>
        <taxon>Pseudomonadati</taxon>
        <taxon>Spirochaetota</taxon>
        <taxon>Spirochaetia</taxon>
        <taxon>Leptospirales</taxon>
        <taxon>Leptospiraceae</taxon>
        <taxon>Leptospira</taxon>
    </lineage>
</organism>
<dbReference type="RefSeq" id="WP_135621436.1">
    <property type="nucleotide sequence ID" value="NZ_RQGD01000002.1"/>
</dbReference>
<dbReference type="Pfam" id="PF12706">
    <property type="entry name" value="Lactamase_B_2"/>
    <property type="match status" value="1"/>
</dbReference>
<gene>
    <name evidence="2" type="ORF">EHQ58_00825</name>
</gene>
<dbReference type="PANTHER" id="PTHR15032:SF4">
    <property type="entry name" value="N-ACYL-PHOSPHATIDYLETHANOLAMINE-HYDROLYZING PHOSPHOLIPASE D"/>
    <property type="match status" value="1"/>
</dbReference>
<dbReference type="Proteomes" id="UP000297693">
    <property type="component" value="Unassembled WGS sequence"/>
</dbReference>
<protein>
    <submittedName>
        <fullName evidence="2">MBL fold metallo-hydrolase</fullName>
    </submittedName>
</protein>
<evidence type="ECO:0000313" key="2">
    <source>
        <dbReference type="EMBL" id="TGL63939.1"/>
    </source>
</evidence>
<dbReference type="InterPro" id="IPR036866">
    <property type="entry name" value="RibonucZ/Hydroxyglut_hydro"/>
</dbReference>
<reference evidence="2" key="1">
    <citation type="journal article" date="2019" name="PLoS Negl. Trop. Dis.">
        <title>Revisiting the worldwide diversity of Leptospira species in the environment.</title>
        <authorList>
            <person name="Vincent A.T."/>
            <person name="Schiettekatte O."/>
            <person name="Bourhy P."/>
            <person name="Veyrier F.J."/>
            <person name="Picardeau M."/>
        </authorList>
    </citation>
    <scope>NUCLEOTIDE SEQUENCE [LARGE SCALE GENOMIC DNA]</scope>
    <source>
        <strain evidence="2">201702476</strain>
    </source>
</reference>
<comment type="caution">
    <text evidence="2">The sequence shown here is derived from an EMBL/GenBank/DDBJ whole genome shotgun (WGS) entry which is preliminary data.</text>
</comment>
<sequence length="289" mass="32586">MNSLRPIFLFILILLSLNHCSLFRTIERPTKVLNLSGFDPSQVKVHWIGHATLLIQVYDKWILTDPNFSDSIGLIVKRHIGTPISLGDVPELDCVLISHTHFDHLDQNTLEGLKVKGKVLVPKGAGVYVPNLHEAKKVEMEPWQEVDSNQIKITAVPARHFGGRWLVDNLWDHDPYTGYVIEYKGITLYFAGDTGYQKAQFKEIGKKFQIDIAFLPVGPSKGPNNPVHINPIESVDTFLDLGAKKMIPMHYGTFYRTMESELETIQEALAPLGNKAEILSIGDTYELKK</sequence>
<dbReference type="EMBL" id="RQGD01000002">
    <property type="protein sequence ID" value="TGL63939.1"/>
    <property type="molecule type" value="Genomic_DNA"/>
</dbReference>